<reference evidence="2 3" key="1">
    <citation type="submission" date="2024-09" db="EMBL/GenBank/DDBJ databases">
        <title>The Natural Products Discovery Center: Release of the First 8490 Sequenced Strains for Exploring Actinobacteria Biosynthetic Diversity.</title>
        <authorList>
            <person name="Kalkreuter E."/>
            <person name="Kautsar S.A."/>
            <person name="Yang D."/>
            <person name="Bader C.D."/>
            <person name="Teijaro C.N."/>
            <person name="Fluegel L."/>
            <person name="Davis C.M."/>
            <person name="Simpson J.R."/>
            <person name="Lauterbach L."/>
            <person name="Steele A.D."/>
            <person name="Gui C."/>
            <person name="Meng S."/>
            <person name="Li G."/>
            <person name="Viehrig K."/>
            <person name="Ye F."/>
            <person name="Su P."/>
            <person name="Kiefer A.F."/>
            <person name="Nichols A."/>
            <person name="Cepeda A.J."/>
            <person name="Yan W."/>
            <person name="Fan B."/>
            <person name="Jiang Y."/>
            <person name="Adhikari A."/>
            <person name="Zheng C.-J."/>
            <person name="Schuster L."/>
            <person name="Cowan T.M."/>
            <person name="Smanski M.J."/>
            <person name="Chevrette M.G."/>
            <person name="De Carvalho L.P.S."/>
            <person name="Shen B."/>
        </authorList>
    </citation>
    <scope>NUCLEOTIDE SEQUENCE [LARGE SCALE GENOMIC DNA]</scope>
    <source>
        <strain evidence="2 3">NPDC058753</strain>
    </source>
</reference>
<organism evidence="2 3">
    <name type="scientific">Kitasatospora phosalacinea</name>
    <dbReference type="NCBI Taxonomy" id="2065"/>
    <lineage>
        <taxon>Bacteria</taxon>
        <taxon>Bacillati</taxon>
        <taxon>Actinomycetota</taxon>
        <taxon>Actinomycetes</taxon>
        <taxon>Kitasatosporales</taxon>
        <taxon>Streptomycetaceae</taxon>
        <taxon>Kitasatospora</taxon>
    </lineage>
</organism>
<evidence type="ECO:0000313" key="2">
    <source>
        <dbReference type="EMBL" id="MFE1352385.1"/>
    </source>
</evidence>
<protein>
    <submittedName>
        <fullName evidence="2">Uncharacterized protein</fullName>
    </submittedName>
</protein>
<name>A0ABW6GI29_9ACTN</name>
<feature type="region of interest" description="Disordered" evidence="1">
    <location>
        <begin position="417"/>
        <end position="453"/>
    </location>
</feature>
<accession>A0ABW6GI29</accession>
<proteinExistence type="predicted"/>
<feature type="region of interest" description="Disordered" evidence="1">
    <location>
        <begin position="224"/>
        <end position="249"/>
    </location>
</feature>
<sequence length="453" mass="48728">MYDTSLLDEDTRNSFWSRVRRFAVPPTMVDAATARRALGDWGGACAAAGCDPEFELRAVTRAYGAELTGRLRADLRHLAPDLLRWHLPRIAPDGLLRPGLTLTLARYPRDGGGAPLHLVARTAPGHASAGQRIVLALWDADARPSDGRPRPRPDPRFRLDLHRHLWDARRAPELADRTAGLTDSHFAEAVWEFEAGLVRSADGLPDGSPVVVRLAHRRHLLLGSSPTAPAEAGRGARGARGARGPAVLPDAATWTPPDLLLLRAGLIGPGALHPLVAAALAPGHRPAATPQRPERAGGDGPLTVECRGVPHRIAVVDGALVPLDHAPEQLRREEALAELGGPPLPCLRAIDRAHKQPEDLDAIQQRLLHGDRAGALAAVRRLIGPQAVLRHGPLAEALDADLERRLHHSLHAAGLDPARSRYDAAPVPATGDPRPHGRPHRLAPRHSGPRRSW</sequence>
<dbReference type="RefSeq" id="WP_380327064.1">
    <property type="nucleotide sequence ID" value="NZ_JBHYPW010000037.1"/>
</dbReference>
<comment type="caution">
    <text evidence="2">The sequence shown here is derived from an EMBL/GenBank/DDBJ whole genome shotgun (WGS) entry which is preliminary data.</text>
</comment>
<dbReference type="Proteomes" id="UP001599542">
    <property type="component" value="Unassembled WGS sequence"/>
</dbReference>
<evidence type="ECO:0000256" key="1">
    <source>
        <dbReference type="SAM" id="MobiDB-lite"/>
    </source>
</evidence>
<evidence type="ECO:0000313" key="3">
    <source>
        <dbReference type="Proteomes" id="UP001599542"/>
    </source>
</evidence>
<feature type="compositionally biased region" description="Basic residues" evidence="1">
    <location>
        <begin position="436"/>
        <end position="453"/>
    </location>
</feature>
<dbReference type="EMBL" id="JBHYPX010000016">
    <property type="protein sequence ID" value="MFE1352385.1"/>
    <property type="molecule type" value="Genomic_DNA"/>
</dbReference>
<gene>
    <name evidence="2" type="ORF">ACFW6T_10385</name>
</gene>
<keyword evidence="3" id="KW-1185">Reference proteome</keyword>